<keyword evidence="1" id="KW-0805">Transcription regulation</keyword>
<dbReference type="Pfam" id="PF00440">
    <property type="entry name" value="TetR_N"/>
    <property type="match status" value="1"/>
</dbReference>
<evidence type="ECO:0000259" key="5">
    <source>
        <dbReference type="PROSITE" id="PS50977"/>
    </source>
</evidence>
<keyword evidence="7" id="KW-1185">Reference proteome</keyword>
<keyword evidence="2 4" id="KW-0238">DNA-binding</keyword>
<dbReference type="Gene3D" id="1.10.357.10">
    <property type="entry name" value="Tetracycline Repressor, domain 2"/>
    <property type="match status" value="1"/>
</dbReference>
<evidence type="ECO:0000256" key="4">
    <source>
        <dbReference type="PROSITE-ProRule" id="PRU00335"/>
    </source>
</evidence>
<dbReference type="PANTHER" id="PTHR30055">
    <property type="entry name" value="HTH-TYPE TRANSCRIPTIONAL REGULATOR RUTR"/>
    <property type="match status" value="1"/>
</dbReference>
<dbReference type="Pfam" id="PF13305">
    <property type="entry name" value="TetR_C_33"/>
    <property type="match status" value="1"/>
</dbReference>
<evidence type="ECO:0000256" key="2">
    <source>
        <dbReference type="ARBA" id="ARBA00023125"/>
    </source>
</evidence>
<dbReference type="PANTHER" id="PTHR30055:SF234">
    <property type="entry name" value="HTH-TYPE TRANSCRIPTIONAL REGULATOR BETI"/>
    <property type="match status" value="1"/>
</dbReference>
<feature type="domain" description="HTH tetR-type" evidence="5">
    <location>
        <begin position="9"/>
        <end position="69"/>
    </location>
</feature>
<name>A0A1Q2CDL9_9ACTN</name>
<proteinExistence type="predicted"/>
<reference evidence="6 7" key="1">
    <citation type="journal article" date="2016" name="Int. J. Syst. Evol. Microbiol.">
        <title>Tessaracoccus flavus sp. nov., isolated from the drainage system of a lindane-producing factory.</title>
        <authorList>
            <person name="Kumari R."/>
            <person name="Singh P."/>
            <person name="Schumann P."/>
            <person name="Lal R."/>
        </authorList>
    </citation>
    <scope>NUCLEOTIDE SEQUENCE [LARGE SCALE GENOMIC DNA]</scope>
    <source>
        <strain evidence="6 7">RP1T</strain>
    </source>
</reference>
<dbReference type="SUPFAM" id="SSF48498">
    <property type="entry name" value="Tetracyclin repressor-like, C-terminal domain"/>
    <property type="match status" value="1"/>
</dbReference>
<evidence type="ECO:0000313" key="6">
    <source>
        <dbReference type="EMBL" id="AQP44187.1"/>
    </source>
</evidence>
<dbReference type="Proteomes" id="UP000188324">
    <property type="component" value="Chromosome"/>
</dbReference>
<dbReference type="SUPFAM" id="SSF46689">
    <property type="entry name" value="Homeodomain-like"/>
    <property type="match status" value="1"/>
</dbReference>
<feature type="DNA-binding region" description="H-T-H motif" evidence="4">
    <location>
        <begin position="32"/>
        <end position="51"/>
    </location>
</feature>
<sequence length="175" mass="19352">MARPKVHDERLAEVLLEQSAVIVAKGGPDALSLRKLTDAVGTSTSAVYSLYGSREALLLAVYERALASFERSAQELPVTDRPMSDLFRMGREYRRWALSNPQLYPVMFMGPAGSGPEQRRALAMPTIDRLIAALRRCIEAGELRDAESIEVMACQLWATVHGHVSLELMGLLTPR</sequence>
<dbReference type="RefSeq" id="WP_077341093.1">
    <property type="nucleotide sequence ID" value="NZ_CP019605.1"/>
</dbReference>
<dbReference type="InterPro" id="IPR036271">
    <property type="entry name" value="Tet_transcr_reg_TetR-rel_C_sf"/>
</dbReference>
<protein>
    <recommendedName>
        <fullName evidence="5">HTH tetR-type domain-containing protein</fullName>
    </recommendedName>
</protein>
<evidence type="ECO:0000256" key="3">
    <source>
        <dbReference type="ARBA" id="ARBA00023163"/>
    </source>
</evidence>
<evidence type="ECO:0000256" key="1">
    <source>
        <dbReference type="ARBA" id="ARBA00023015"/>
    </source>
</evidence>
<dbReference type="PROSITE" id="PS50977">
    <property type="entry name" value="HTH_TETR_2"/>
    <property type="match status" value="1"/>
</dbReference>
<dbReference type="GO" id="GO:0000976">
    <property type="term" value="F:transcription cis-regulatory region binding"/>
    <property type="evidence" value="ECO:0007669"/>
    <property type="project" value="TreeGrafter"/>
</dbReference>
<dbReference type="InterPro" id="IPR001647">
    <property type="entry name" value="HTH_TetR"/>
</dbReference>
<dbReference type="KEGG" id="tfl:RPIT_04620"/>
<dbReference type="GO" id="GO:0003700">
    <property type="term" value="F:DNA-binding transcription factor activity"/>
    <property type="evidence" value="ECO:0007669"/>
    <property type="project" value="TreeGrafter"/>
</dbReference>
<accession>A0A1Q2CDL9</accession>
<gene>
    <name evidence="6" type="ORF">RPIT_04620</name>
</gene>
<keyword evidence="3" id="KW-0804">Transcription</keyword>
<dbReference type="AlphaFoldDB" id="A0A1Q2CDL9"/>
<evidence type="ECO:0000313" key="7">
    <source>
        <dbReference type="Proteomes" id="UP000188324"/>
    </source>
</evidence>
<dbReference type="InterPro" id="IPR025996">
    <property type="entry name" value="MT1864/Rv1816-like_C"/>
</dbReference>
<organism evidence="6 7">
    <name type="scientific">Tessaracoccus flavus</name>
    <dbReference type="NCBI Taxonomy" id="1610493"/>
    <lineage>
        <taxon>Bacteria</taxon>
        <taxon>Bacillati</taxon>
        <taxon>Actinomycetota</taxon>
        <taxon>Actinomycetes</taxon>
        <taxon>Propionibacteriales</taxon>
        <taxon>Propionibacteriaceae</taxon>
        <taxon>Tessaracoccus</taxon>
    </lineage>
</organism>
<dbReference type="EMBL" id="CP019605">
    <property type="protein sequence ID" value="AQP44187.1"/>
    <property type="molecule type" value="Genomic_DNA"/>
</dbReference>
<dbReference type="InterPro" id="IPR050109">
    <property type="entry name" value="HTH-type_TetR-like_transc_reg"/>
</dbReference>
<dbReference type="InterPro" id="IPR009057">
    <property type="entry name" value="Homeodomain-like_sf"/>
</dbReference>